<dbReference type="Pfam" id="PF03435">
    <property type="entry name" value="Sacchrp_dh_NADP"/>
    <property type="match status" value="1"/>
</dbReference>
<gene>
    <name evidence="2" type="ORF">I6I10_04095</name>
    <name evidence="3" type="ORF">I6J21_11470</name>
</gene>
<evidence type="ECO:0000259" key="1">
    <source>
        <dbReference type="Pfam" id="PF03435"/>
    </source>
</evidence>
<dbReference type="SUPFAM" id="SSF51735">
    <property type="entry name" value="NAD(P)-binding Rossmann-fold domains"/>
    <property type="match status" value="1"/>
</dbReference>
<organism evidence="2 4">
    <name type="scientific">Corynebacterium glucuronolyticum</name>
    <dbReference type="NCBI Taxonomy" id="39791"/>
    <lineage>
        <taxon>Bacteria</taxon>
        <taxon>Bacillati</taxon>
        <taxon>Actinomycetota</taxon>
        <taxon>Actinomycetes</taxon>
        <taxon>Mycobacteriales</taxon>
        <taxon>Corynebacteriaceae</taxon>
        <taxon>Corynebacterium</taxon>
    </lineage>
</organism>
<dbReference type="PANTHER" id="PTHR12286">
    <property type="entry name" value="SACCHAROPINE DEHYDROGENASE-LIKE OXIDOREDUCTASE"/>
    <property type="match status" value="1"/>
</dbReference>
<dbReference type="InterPro" id="IPR036291">
    <property type="entry name" value="NAD(P)-bd_dom_sf"/>
</dbReference>
<protein>
    <submittedName>
        <fullName evidence="2">Saccharopine dehydrogenase NADP-binding domain-containing protein</fullName>
    </submittedName>
</protein>
<name>A0A7T4JVQ2_9CORY</name>
<accession>A0A7T4JVQ2</accession>
<dbReference type="Gene3D" id="3.40.50.720">
    <property type="entry name" value="NAD(P)-binding Rossmann-like Domain"/>
    <property type="match status" value="1"/>
</dbReference>
<dbReference type="GO" id="GO:0009247">
    <property type="term" value="P:glycolipid biosynthetic process"/>
    <property type="evidence" value="ECO:0007669"/>
    <property type="project" value="TreeGrafter"/>
</dbReference>
<dbReference type="Proteomes" id="UP000617681">
    <property type="component" value="Chromosome"/>
</dbReference>
<dbReference type="OrthoDB" id="4369409at2"/>
<dbReference type="GO" id="GO:0005886">
    <property type="term" value="C:plasma membrane"/>
    <property type="evidence" value="ECO:0007669"/>
    <property type="project" value="TreeGrafter"/>
</dbReference>
<proteinExistence type="predicted"/>
<evidence type="ECO:0000313" key="2">
    <source>
        <dbReference type="EMBL" id="QQB47100.1"/>
    </source>
</evidence>
<feature type="domain" description="Saccharopine dehydrogenase NADP binding" evidence="1">
    <location>
        <begin position="5"/>
        <end position="124"/>
    </location>
</feature>
<dbReference type="InterPro" id="IPR005097">
    <property type="entry name" value="Sacchrp_dh_NADP-bd"/>
</dbReference>
<dbReference type="EMBL" id="CP069534">
    <property type="protein sequence ID" value="QRP70358.1"/>
    <property type="molecule type" value="Genomic_DNA"/>
</dbReference>
<reference evidence="2 4" key="1">
    <citation type="submission" date="2020-12" db="EMBL/GenBank/DDBJ databases">
        <title>FDA dAtabase for Regulatory Grade micrObial Sequences (FDA-ARGOS): Supporting development and validation of Infectious Disease Dx tests.</title>
        <authorList>
            <person name="Sproer C."/>
            <person name="Gronow S."/>
            <person name="Severitt S."/>
            <person name="Schroder I."/>
            <person name="Tallon L."/>
            <person name="Sadzewicz L."/>
            <person name="Zhao X."/>
            <person name="Boylan J."/>
            <person name="Ott S."/>
            <person name="Bowen H."/>
            <person name="Vavikolanu K."/>
            <person name="Mehta A."/>
            <person name="Aluvathingal J."/>
            <person name="Nadendla S."/>
            <person name="Lowell S."/>
            <person name="Myers T."/>
            <person name="Yan Y."/>
            <person name="Sichtig H."/>
        </authorList>
    </citation>
    <scope>NUCLEOTIDE SEQUENCE [LARGE SCALE GENOMIC DNA]</scope>
    <source>
        <strain evidence="2 4">FDAARGOS_1053</strain>
        <strain evidence="3">FDAARGOS_1191</strain>
    </source>
</reference>
<sequence>MDFDVIIFGATSFVGQLTARYLHATYPDLSLALAGRNQNKLEALGIDAPLIIADADDPADMDFLAEHARVVISTVGPYTHYGEHLIRFCAERGTDYVNLCGEAPFIRRMIDRYHAQAVSTGARIVNSCGFDSVPSDMGMFALSEAAGEEFTRVQMVVTDLKGGLSGGTIASMKAALAEQDGENALHGKYSLCPDPDKEANLVGQKDMDIDRTPEGWAGPFFMASFNTRVVRRSNSLLDHAYGFNLRYTERQKTGSKLAAYALAGALTAAFKAASKDGPWQKLIPKPGEGPSPKAQDAGHFTTVHHGLTVSGTHVTATFHGDEDPGYKGTAKFLGEAAMTLLNNVADGIGGGILTPASGLGAPYLDRLRAAGFTITTRTVV</sequence>
<dbReference type="Proteomes" id="UP000596145">
    <property type="component" value="Chromosome"/>
</dbReference>
<dbReference type="GeneID" id="92761094"/>
<dbReference type="EMBL" id="CP066007">
    <property type="protein sequence ID" value="QQB47100.1"/>
    <property type="molecule type" value="Genomic_DNA"/>
</dbReference>
<dbReference type="RefSeq" id="WP_005388477.1">
    <property type="nucleotide sequence ID" value="NZ_CP066007.1"/>
</dbReference>
<evidence type="ECO:0000313" key="4">
    <source>
        <dbReference type="Proteomes" id="UP000596145"/>
    </source>
</evidence>
<dbReference type="InterPro" id="IPR051276">
    <property type="entry name" value="Saccharopine_DH-like_oxidrdct"/>
</dbReference>
<evidence type="ECO:0000313" key="3">
    <source>
        <dbReference type="EMBL" id="QRP70358.1"/>
    </source>
</evidence>
<dbReference type="AlphaFoldDB" id="A0A7T4JVQ2"/>
<dbReference type="PANTHER" id="PTHR12286:SF5">
    <property type="entry name" value="SACCHAROPINE DEHYDROGENASE-LIKE OXIDOREDUCTASE"/>
    <property type="match status" value="1"/>
</dbReference>